<dbReference type="Proteomes" id="UP000229081">
    <property type="component" value="Chromosome"/>
</dbReference>
<dbReference type="KEGG" id="sphc:CVN68_17305"/>
<accession>A0A2K8MHZ4</accession>
<evidence type="ECO:0000313" key="2">
    <source>
        <dbReference type="EMBL" id="ATY33505.1"/>
    </source>
</evidence>
<proteinExistence type="predicted"/>
<name>A0A2K8MHZ4_9SPHN</name>
<reference evidence="2 3" key="1">
    <citation type="submission" date="2017-11" db="EMBL/GenBank/DDBJ databases">
        <title>Complete genome sequence of Sphingomonas sp. Strain Cra20, a psychrotolerant potential plant growth promoting rhizobacteria.</title>
        <authorList>
            <person name="Luo Y."/>
        </authorList>
    </citation>
    <scope>NUCLEOTIDE SEQUENCE [LARGE SCALE GENOMIC DNA]</scope>
    <source>
        <strain evidence="2 3">Cra20</strain>
    </source>
</reference>
<evidence type="ECO:0008006" key="4">
    <source>
        <dbReference type="Google" id="ProtNLM"/>
    </source>
</evidence>
<gene>
    <name evidence="2" type="ORF">CVN68_17305</name>
</gene>
<dbReference type="AlphaFoldDB" id="A0A2K8MHZ4"/>
<keyword evidence="3" id="KW-1185">Reference proteome</keyword>
<evidence type="ECO:0000256" key="1">
    <source>
        <dbReference type="SAM" id="MobiDB-lite"/>
    </source>
</evidence>
<evidence type="ECO:0000313" key="3">
    <source>
        <dbReference type="Proteomes" id="UP000229081"/>
    </source>
</evidence>
<protein>
    <recommendedName>
        <fullName evidence="4">Formate dehydrogenase</fullName>
    </recommendedName>
</protein>
<feature type="region of interest" description="Disordered" evidence="1">
    <location>
        <begin position="1"/>
        <end position="21"/>
    </location>
</feature>
<feature type="region of interest" description="Disordered" evidence="1">
    <location>
        <begin position="91"/>
        <end position="116"/>
    </location>
</feature>
<dbReference type="InterPro" id="IPR021074">
    <property type="entry name" value="Formate_DH_dsu"/>
</dbReference>
<dbReference type="Pfam" id="PF11390">
    <property type="entry name" value="FdsD"/>
    <property type="match status" value="1"/>
</dbReference>
<dbReference type="OrthoDB" id="7409377at2"/>
<dbReference type="EMBL" id="CP024923">
    <property type="protein sequence ID" value="ATY33505.1"/>
    <property type="molecule type" value="Genomic_DNA"/>
</dbReference>
<organism evidence="2 3">
    <name type="scientific">Sphingomonas psychrotolerans</name>
    <dbReference type="NCBI Taxonomy" id="1327635"/>
    <lineage>
        <taxon>Bacteria</taxon>
        <taxon>Pseudomonadati</taxon>
        <taxon>Pseudomonadota</taxon>
        <taxon>Alphaproteobacteria</taxon>
        <taxon>Sphingomonadales</taxon>
        <taxon>Sphingomonadaceae</taxon>
        <taxon>Sphingomonas</taxon>
    </lineage>
</organism>
<sequence>MAGGLRSDWSPVAPDRGGAGRVSGVDRLVYMVNQIARNVAVGGGERAIVATADHIAAFWDPRMRRHIADHVAAGGAGLDPVALAALRQLAENGPPPSQTPATHFAAVDETGGSDAG</sequence>